<evidence type="ECO:0000313" key="2">
    <source>
        <dbReference type="EMBL" id="SKD09187.1"/>
    </source>
</evidence>
<dbReference type="PANTHER" id="PTHR38454:SF1">
    <property type="entry name" value="INTEGRAL MEMBRANE PROTEIN"/>
    <property type="match status" value="1"/>
</dbReference>
<feature type="transmembrane region" description="Helical" evidence="1">
    <location>
        <begin position="122"/>
        <end position="140"/>
    </location>
</feature>
<sequence>MKYTWLKALTPHLCALLLFVALAFVFCSPVLEGKQLLQSDMVHYKGMQKEAGDYYEATGDIPLWTNSMFGGMPTYVIYTGPSTNKVGILNRVFALYLPNPVDMFFVLMMGMYVLLCVLNFKYWIRITGAIAYGFATFTITSIDAGHITKVMSMAYIAPVLGGIILAYRKQYLAGGSLTALAAAVMIYNNHPQITYYTGIIALCLAIAAGIHAFREKQLPAFFKASAILVAAGILAILPSMDNLLIMKEYTSYTIRGSQSELTTDQPDKAPKKSGGLDIGYAFQWSYGKGETFTMLLPHLVGGSTSEKLSTGSHVYQTLTDIGVPPAKAAEAVERPSWQLYWGGQPFTGGPVYIGAIICFLFVLGLFIVHSWHKWWLIAATLIGIVLSWGYNFPELNNFLFYHLPLYSKFRAPTMALVIPQVTMVILACWALQELLYGKQTKAWLEQHLKMTLYVTGGLVLLLAIGGSMVYAFNGPNDSNILARYTQMLGGEIPAARLLNALKQDRSAMLRADGIRALVFILIAFAALWFSLKEKLKPVYATGIIAFAVLFDLFQVDKSYLNEDSFMEASNLENYIAPSPADEMILRDKDPYYRVLNATTNPFLDANTSYFHKSIGGQSPAKLWIYEDLIQHQLTKNNMAVFNMLNTRYFIVPDRQSGQPVAQRNPGALGNAWFVKAIQWAPNANAEMKALDHFNPADTVIIDQRFQQTTGAFTPAADSNARIVLDKYGLNELKYTSVNSGAGLGVFSDIYYPAGWKAFIDGKETPILRVNYALRGLVVPAGKHEIVFRFEPATFFLGRKISTISSILLLVVVAAGFILTWRKQGPA</sequence>
<feature type="transmembrane region" description="Helical" evidence="1">
    <location>
        <begin position="800"/>
        <end position="820"/>
    </location>
</feature>
<feature type="transmembrane region" description="Helical" evidence="1">
    <location>
        <begin position="513"/>
        <end position="531"/>
    </location>
</feature>
<evidence type="ECO:0000256" key="1">
    <source>
        <dbReference type="SAM" id="Phobius"/>
    </source>
</evidence>
<dbReference type="Pfam" id="PF09586">
    <property type="entry name" value="YfhO"/>
    <property type="match status" value="1"/>
</dbReference>
<keyword evidence="1" id="KW-0812">Transmembrane</keyword>
<dbReference type="EMBL" id="FUZZ01000004">
    <property type="protein sequence ID" value="SKD09187.1"/>
    <property type="molecule type" value="Genomic_DNA"/>
</dbReference>
<feature type="transmembrane region" description="Helical" evidence="1">
    <location>
        <begin position="146"/>
        <end position="166"/>
    </location>
</feature>
<dbReference type="PANTHER" id="PTHR38454">
    <property type="entry name" value="INTEGRAL MEMBRANE PROTEIN-RELATED"/>
    <property type="match status" value="1"/>
</dbReference>
<feature type="transmembrane region" description="Helical" evidence="1">
    <location>
        <begin position="171"/>
        <end position="187"/>
    </location>
</feature>
<dbReference type="InterPro" id="IPR018580">
    <property type="entry name" value="Uncharacterised_YfhO"/>
</dbReference>
<accession>A0A1T5P992</accession>
<dbReference type="AlphaFoldDB" id="A0A1T5P992"/>
<evidence type="ECO:0000313" key="3">
    <source>
        <dbReference type="Proteomes" id="UP000190166"/>
    </source>
</evidence>
<name>A0A1T5P992_9BACT</name>
<feature type="transmembrane region" description="Helical" evidence="1">
    <location>
        <begin position="349"/>
        <end position="367"/>
    </location>
</feature>
<protein>
    <submittedName>
        <fullName evidence="2">Membrane protein YfhO</fullName>
    </submittedName>
</protein>
<dbReference type="Proteomes" id="UP000190166">
    <property type="component" value="Unassembled WGS sequence"/>
</dbReference>
<organism evidence="2 3">
    <name type="scientific">Chitinophaga ginsengisegetis</name>
    <dbReference type="NCBI Taxonomy" id="393003"/>
    <lineage>
        <taxon>Bacteria</taxon>
        <taxon>Pseudomonadati</taxon>
        <taxon>Bacteroidota</taxon>
        <taxon>Chitinophagia</taxon>
        <taxon>Chitinophagales</taxon>
        <taxon>Chitinophagaceae</taxon>
        <taxon>Chitinophaga</taxon>
    </lineage>
</organism>
<reference evidence="2 3" key="1">
    <citation type="submission" date="2017-02" db="EMBL/GenBank/DDBJ databases">
        <authorList>
            <person name="Peterson S.W."/>
        </authorList>
    </citation>
    <scope>NUCLEOTIDE SEQUENCE [LARGE SCALE GENOMIC DNA]</scope>
    <source>
        <strain evidence="2 3">DSM 18108</strain>
    </source>
</reference>
<keyword evidence="3" id="KW-1185">Reference proteome</keyword>
<feature type="transmembrane region" description="Helical" evidence="1">
    <location>
        <begin position="193"/>
        <end position="213"/>
    </location>
</feature>
<feature type="transmembrane region" description="Helical" evidence="1">
    <location>
        <begin position="374"/>
        <end position="391"/>
    </location>
</feature>
<dbReference type="STRING" id="393003.SAMN05660461_5070"/>
<gene>
    <name evidence="2" type="ORF">SAMN05660461_5070</name>
</gene>
<proteinExistence type="predicted"/>
<keyword evidence="1" id="KW-0472">Membrane</keyword>
<feature type="transmembrane region" description="Helical" evidence="1">
    <location>
        <begin position="93"/>
        <end position="115"/>
    </location>
</feature>
<feature type="transmembrane region" description="Helical" evidence="1">
    <location>
        <begin position="411"/>
        <end position="431"/>
    </location>
</feature>
<dbReference type="RefSeq" id="WP_079472333.1">
    <property type="nucleotide sequence ID" value="NZ_FUZZ01000004.1"/>
</dbReference>
<feature type="transmembrane region" description="Helical" evidence="1">
    <location>
        <begin position="220"/>
        <end position="240"/>
    </location>
</feature>
<feature type="transmembrane region" description="Helical" evidence="1">
    <location>
        <begin position="452"/>
        <end position="472"/>
    </location>
</feature>
<feature type="transmembrane region" description="Helical" evidence="1">
    <location>
        <begin position="537"/>
        <end position="555"/>
    </location>
</feature>
<keyword evidence="1" id="KW-1133">Transmembrane helix</keyword>